<evidence type="ECO:0000313" key="5">
    <source>
        <dbReference type="Proteomes" id="UP001152797"/>
    </source>
</evidence>
<reference evidence="2" key="1">
    <citation type="submission" date="2022-10" db="EMBL/GenBank/DDBJ databases">
        <authorList>
            <person name="Chen Y."/>
            <person name="Dougan E. K."/>
            <person name="Chan C."/>
            <person name="Rhodes N."/>
            <person name="Thang M."/>
        </authorList>
    </citation>
    <scope>NUCLEOTIDE SEQUENCE</scope>
</reference>
<sequence length="622" mass="69990">MALEWPGLGQDHLICIQKHFKSPLHLDAAFDVDLGAAELIHAIFPDMVAEEVMDIVATLMVWKDANGRSCKRARRQVVDHVMFLPLQSGPHTVQDVYKRLVQTNVVSLIEAHTKKRQKIHRLEAESRAKRADVERKKYTSLLAQVIVDADLPVVALIRTLDDPQQGWVHLFGTRRCNTLKNRYKSWRPFAVWLELHFGRKFPVQLKDIIDYIQHRVDEGCGKTIPESFHTSLTLIEQLGRVPEGERLSDEQLWLAHIKAWTAELAADSPPVKPAEMFTIAMLLSLELVVADVSQRLFSRALAWVVLVMIWGSMRCDDVQSTLPHRTTLSNYGLRMVLGKSKTSGPDKIQKEDSSLISKLLSDLPVPRKQGDMWVANTGGLLLPDGLETHFTGHSPRNFLTSVAAAIGFHKDQRAYLGRWAMGMVASEEYVRTSRQVVFTIQKAVNRSIVTGFDQEYFEDEAIDRLCKAAEDSGANRNRIRKKHMVCSSLSGKFCLGGTFPTLEVLPDDWFEIGENEEDELTLAANILDQKTRDEATSKEQSKFFVTISRRTAFRRLHLTGCFVKPSNCTEVRMLDEVTNEDFDSICRACKRKMLAENGKDVNPESSSTASSSSTGSADDVAG</sequence>
<feature type="compositionally biased region" description="Low complexity" evidence="1">
    <location>
        <begin position="605"/>
        <end position="622"/>
    </location>
</feature>
<proteinExistence type="predicted"/>
<evidence type="ECO:0000256" key="1">
    <source>
        <dbReference type="SAM" id="MobiDB-lite"/>
    </source>
</evidence>
<dbReference type="Proteomes" id="UP001152797">
    <property type="component" value="Unassembled WGS sequence"/>
</dbReference>
<dbReference type="EMBL" id="CAMXCT020001064">
    <property type="protein sequence ID" value="CAL1139628.1"/>
    <property type="molecule type" value="Genomic_DNA"/>
</dbReference>
<accession>A0A9P1FS12</accession>
<gene>
    <name evidence="2" type="ORF">C1SCF055_LOCUS13620</name>
</gene>
<evidence type="ECO:0000313" key="3">
    <source>
        <dbReference type="EMBL" id="CAL1139628.1"/>
    </source>
</evidence>
<dbReference type="OrthoDB" id="486856at2759"/>
<keyword evidence="5" id="KW-1185">Reference proteome</keyword>
<protein>
    <submittedName>
        <fullName evidence="4">C3H1-type domain-containing protein</fullName>
    </submittedName>
</protein>
<reference evidence="3" key="2">
    <citation type="submission" date="2024-04" db="EMBL/GenBank/DDBJ databases">
        <authorList>
            <person name="Chen Y."/>
            <person name="Shah S."/>
            <person name="Dougan E. K."/>
            <person name="Thang M."/>
            <person name="Chan C."/>
        </authorList>
    </citation>
    <scope>NUCLEOTIDE SEQUENCE [LARGE SCALE GENOMIC DNA]</scope>
</reference>
<dbReference type="AlphaFoldDB" id="A0A9P1FS12"/>
<name>A0A9P1FS12_9DINO</name>
<organism evidence="2">
    <name type="scientific">Cladocopium goreaui</name>
    <dbReference type="NCBI Taxonomy" id="2562237"/>
    <lineage>
        <taxon>Eukaryota</taxon>
        <taxon>Sar</taxon>
        <taxon>Alveolata</taxon>
        <taxon>Dinophyceae</taxon>
        <taxon>Suessiales</taxon>
        <taxon>Symbiodiniaceae</taxon>
        <taxon>Cladocopium</taxon>
    </lineage>
</organism>
<feature type="region of interest" description="Disordered" evidence="1">
    <location>
        <begin position="597"/>
        <end position="622"/>
    </location>
</feature>
<dbReference type="EMBL" id="CAMXCT010001064">
    <property type="protein sequence ID" value="CAI3986253.1"/>
    <property type="molecule type" value="Genomic_DNA"/>
</dbReference>
<comment type="caution">
    <text evidence="2">The sequence shown here is derived from an EMBL/GenBank/DDBJ whole genome shotgun (WGS) entry which is preliminary data.</text>
</comment>
<evidence type="ECO:0000313" key="2">
    <source>
        <dbReference type="EMBL" id="CAI3986253.1"/>
    </source>
</evidence>
<evidence type="ECO:0000313" key="4">
    <source>
        <dbReference type="EMBL" id="CAL4773565.1"/>
    </source>
</evidence>
<dbReference type="EMBL" id="CAMXCT030001064">
    <property type="protein sequence ID" value="CAL4773565.1"/>
    <property type="molecule type" value="Genomic_DNA"/>
</dbReference>